<protein>
    <submittedName>
        <fullName evidence="2">DNA-binding protein</fullName>
    </submittedName>
</protein>
<evidence type="ECO:0000313" key="3">
    <source>
        <dbReference type="Proteomes" id="UP000092967"/>
    </source>
</evidence>
<gene>
    <name evidence="2" type="ORF">AXE80_11655</name>
</gene>
<dbReference type="OrthoDB" id="1524821at2"/>
<dbReference type="KEGG" id="wfu:AXE80_11655"/>
<dbReference type="RefSeq" id="WP_068827523.1">
    <property type="nucleotide sequence ID" value="NZ_CP014224.1"/>
</dbReference>
<dbReference type="GO" id="GO:0003677">
    <property type="term" value="F:DNA binding"/>
    <property type="evidence" value="ECO:0007669"/>
    <property type="project" value="UniProtKB-KW"/>
</dbReference>
<dbReference type="Pfam" id="PF02620">
    <property type="entry name" value="YceD"/>
    <property type="match status" value="1"/>
</dbReference>
<accession>A0A1B1Y843</accession>
<evidence type="ECO:0000256" key="1">
    <source>
        <dbReference type="SAM" id="Coils"/>
    </source>
</evidence>
<dbReference type="Proteomes" id="UP000092967">
    <property type="component" value="Chromosome"/>
</dbReference>
<proteinExistence type="predicted"/>
<dbReference type="STRING" id="1790137.AXE80_11655"/>
<name>A0A1B1Y843_9FLAO</name>
<dbReference type="InterPro" id="IPR003772">
    <property type="entry name" value="YceD"/>
</dbReference>
<organism evidence="2 3">
    <name type="scientific">Wenyingzhuangia fucanilytica</name>
    <dbReference type="NCBI Taxonomy" id="1790137"/>
    <lineage>
        <taxon>Bacteria</taxon>
        <taxon>Pseudomonadati</taxon>
        <taxon>Bacteroidota</taxon>
        <taxon>Flavobacteriia</taxon>
        <taxon>Flavobacteriales</taxon>
        <taxon>Flavobacteriaceae</taxon>
        <taxon>Wenyingzhuangia</taxon>
    </lineage>
</organism>
<dbReference type="AlphaFoldDB" id="A0A1B1Y843"/>
<keyword evidence="1" id="KW-0175">Coiled coil</keyword>
<keyword evidence="3" id="KW-1185">Reference proteome</keyword>
<reference evidence="2 3" key="1">
    <citation type="submission" date="2016-02" db="EMBL/GenBank/DDBJ databases">
        <authorList>
            <person name="Wen L."/>
            <person name="He K."/>
            <person name="Yang H."/>
        </authorList>
    </citation>
    <scope>NUCLEOTIDE SEQUENCE [LARGE SCALE GENOMIC DNA]</scope>
    <source>
        <strain evidence="2 3">CZ1127</strain>
    </source>
</reference>
<feature type="coiled-coil region" evidence="1">
    <location>
        <begin position="136"/>
        <end position="163"/>
    </location>
</feature>
<evidence type="ECO:0000313" key="2">
    <source>
        <dbReference type="EMBL" id="ANW96898.1"/>
    </source>
</evidence>
<dbReference type="EMBL" id="CP014224">
    <property type="protein sequence ID" value="ANW96898.1"/>
    <property type="molecule type" value="Genomic_DNA"/>
</dbReference>
<keyword evidence="2" id="KW-0238">DNA-binding</keyword>
<sequence>MKTLSEFRIPFVGLKEGKHQFDFQIDRKFFDAFEYDEFEEVDFKISLELNKKTTLMELDFVANGTVKVPCDVTGEDFDLEVNGDFSLIVKFGEAYNDDNENLLILPHEAYQLEVQQYIYELIVLSVPQKRVKPGVSRKGIKDAEELEKQLKKKEEQKEQLDPRWDQLKQLLDKK</sequence>